<accession>A0A0D2LB31</accession>
<reference evidence="3" key="1">
    <citation type="submission" date="2014-04" db="EMBL/GenBank/DDBJ databases">
        <title>Evolutionary Origins and Diversification of the Mycorrhizal Mutualists.</title>
        <authorList>
            <consortium name="DOE Joint Genome Institute"/>
            <consortium name="Mycorrhizal Genomics Consortium"/>
            <person name="Kohler A."/>
            <person name="Kuo A."/>
            <person name="Nagy L.G."/>
            <person name="Floudas D."/>
            <person name="Copeland A."/>
            <person name="Barry K.W."/>
            <person name="Cichocki N."/>
            <person name="Veneault-Fourrey C."/>
            <person name="LaButti K."/>
            <person name="Lindquist E.A."/>
            <person name="Lipzen A."/>
            <person name="Lundell T."/>
            <person name="Morin E."/>
            <person name="Murat C."/>
            <person name="Riley R."/>
            <person name="Ohm R."/>
            <person name="Sun H."/>
            <person name="Tunlid A."/>
            <person name="Henrissat B."/>
            <person name="Grigoriev I.V."/>
            <person name="Hibbett D.S."/>
            <person name="Martin F."/>
        </authorList>
    </citation>
    <scope>NUCLEOTIDE SEQUENCE [LARGE SCALE GENOMIC DNA]</scope>
    <source>
        <strain evidence="3">FD-334 SS-4</strain>
    </source>
</reference>
<name>A0A0D2LB31_HYPSF</name>
<feature type="compositionally biased region" description="Low complexity" evidence="1">
    <location>
        <begin position="1"/>
        <end position="37"/>
    </location>
</feature>
<evidence type="ECO:0000256" key="1">
    <source>
        <dbReference type="SAM" id="MobiDB-lite"/>
    </source>
</evidence>
<evidence type="ECO:0000313" key="2">
    <source>
        <dbReference type="EMBL" id="KJA24457.1"/>
    </source>
</evidence>
<protein>
    <submittedName>
        <fullName evidence="2">Uncharacterized protein</fullName>
    </submittedName>
</protein>
<dbReference type="EMBL" id="KN817537">
    <property type="protein sequence ID" value="KJA24457.1"/>
    <property type="molecule type" value="Genomic_DNA"/>
</dbReference>
<gene>
    <name evidence="2" type="ORF">HYPSUDRAFT_529528</name>
</gene>
<dbReference type="AlphaFoldDB" id="A0A0D2LB31"/>
<feature type="region of interest" description="Disordered" evidence="1">
    <location>
        <begin position="1"/>
        <end position="85"/>
    </location>
</feature>
<organism evidence="2 3">
    <name type="scientific">Hypholoma sublateritium (strain FD-334 SS-4)</name>
    <dbReference type="NCBI Taxonomy" id="945553"/>
    <lineage>
        <taxon>Eukaryota</taxon>
        <taxon>Fungi</taxon>
        <taxon>Dikarya</taxon>
        <taxon>Basidiomycota</taxon>
        <taxon>Agaricomycotina</taxon>
        <taxon>Agaricomycetes</taxon>
        <taxon>Agaricomycetidae</taxon>
        <taxon>Agaricales</taxon>
        <taxon>Agaricineae</taxon>
        <taxon>Strophariaceae</taxon>
        <taxon>Hypholoma</taxon>
    </lineage>
</organism>
<dbReference type="Proteomes" id="UP000054270">
    <property type="component" value="Unassembled WGS sequence"/>
</dbReference>
<sequence length="162" mass="17564">MRTAASRATGAGTNTPSDTRISTTPPSASSPPTIFATLRSCSACSPPTPHTPRASRAVSRPTPGLSSPTARTRAARSRRTTSTTPLSCVTRRKRSSGRMWWRSHRTAATCRCMPKVRLHARWRPRGGYCPAWLSRRYTGSASSMGVLADWRRHAAYAGGGKH</sequence>
<keyword evidence="3" id="KW-1185">Reference proteome</keyword>
<evidence type="ECO:0000313" key="3">
    <source>
        <dbReference type="Proteomes" id="UP000054270"/>
    </source>
</evidence>
<proteinExistence type="predicted"/>